<evidence type="ECO:0000256" key="1">
    <source>
        <dbReference type="SAM" id="MobiDB-lite"/>
    </source>
</evidence>
<proteinExistence type="predicted"/>
<evidence type="ECO:0000313" key="3">
    <source>
        <dbReference type="Proteomes" id="UP000026961"/>
    </source>
</evidence>
<dbReference type="Proteomes" id="UP000026961">
    <property type="component" value="Chromosome 6"/>
</dbReference>
<reference evidence="2" key="1">
    <citation type="submission" date="2015-04" db="UniProtKB">
        <authorList>
            <consortium name="EnsemblPlants"/>
        </authorList>
    </citation>
    <scope>IDENTIFICATION</scope>
</reference>
<dbReference type="AlphaFoldDB" id="A0A0E0A705"/>
<dbReference type="Gramene" id="OGLUM06G08420.1">
    <property type="protein sequence ID" value="OGLUM06G08420.1"/>
    <property type="gene ID" value="OGLUM06G08420"/>
</dbReference>
<dbReference type="HOGENOM" id="CLU_853583_0_0_1"/>
<protein>
    <submittedName>
        <fullName evidence="2">Uncharacterized protein</fullName>
    </submittedName>
</protein>
<feature type="compositionally biased region" description="Basic and acidic residues" evidence="1">
    <location>
        <begin position="272"/>
        <end position="282"/>
    </location>
</feature>
<feature type="region of interest" description="Disordered" evidence="1">
    <location>
        <begin position="255"/>
        <end position="303"/>
    </location>
</feature>
<evidence type="ECO:0000313" key="2">
    <source>
        <dbReference type="EnsemblPlants" id="OGLUM06G08420.1"/>
    </source>
</evidence>
<reference evidence="2" key="2">
    <citation type="submission" date="2018-05" db="EMBL/GenBank/DDBJ databases">
        <title>OgluRS3 (Oryza glumaepatula Reference Sequence Version 3).</title>
        <authorList>
            <person name="Zhang J."/>
            <person name="Kudrna D."/>
            <person name="Lee S."/>
            <person name="Talag J."/>
            <person name="Welchert J."/>
            <person name="Wing R.A."/>
        </authorList>
    </citation>
    <scope>NUCLEOTIDE SEQUENCE [LARGE SCALE GENOMIC DNA]</scope>
</reference>
<feature type="compositionally biased region" description="Basic and acidic residues" evidence="1">
    <location>
        <begin position="171"/>
        <end position="184"/>
    </location>
</feature>
<sequence>MARMCGMLLTANDKSSCDQPSFLKNSNFLASFSCPRIPKIMTALVNTRVPCLAPNSLASTTASSRCLVGLLITRDANAYPAFLEYGEVGLDDRLNVGAKDAIVGLDNLEAPVEGAKHGEQEGEPWGERLAAEEAADHRDEARYLGAGQAEVGELGDAGGQRLVHPGADEERVVDDHGGDVRAGEAEAGEEGEDGVGVGGGPEAGEEGEDGVGLGGGPEVGELPGDLLRAGSRQAAGLHEVVLDGEGFGGAGEEAAEVEGEEGIGVRGGGEARWPEEARKDAPPEVNHGVTAVAGGGAPPLETGASLASDFRERRPTAWISQCWFSP</sequence>
<feature type="region of interest" description="Disordered" evidence="1">
    <location>
        <begin position="171"/>
        <end position="225"/>
    </location>
</feature>
<organism evidence="2">
    <name type="scientific">Oryza glumipatula</name>
    <dbReference type="NCBI Taxonomy" id="40148"/>
    <lineage>
        <taxon>Eukaryota</taxon>
        <taxon>Viridiplantae</taxon>
        <taxon>Streptophyta</taxon>
        <taxon>Embryophyta</taxon>
        <taxon>Tracheophyta</taxon>
        <taxon>Spermatophyta</taxon>
        <taxon>Magnoliopsida</taxon>
        <taxon>Liliopsida</taxon>
        <taxon>Poales</taxon>
        <taxon>Poaceae</taxon>
        <taxon>BOP clade</taxon>
        <taxon>Oryzoideae</taxon>
        <taxon>Oryzeae</taxon>
        <taxon>Oryzinae</taxon>
        <taxon>Oryza</taxon>
    </lineage>
</organism>
<dbReference type="EnsemblPlants" id="OGLUM06G08420.1">
    <property type="protein sequence ID" value="OGLUM06G08420.1"/>
    <property type="gene ID" value="OGLUM06G08420"/>
</dbReference>
<name>A0A0E0A705_9ORYZ</name>
<accession>A0A0E0A705</accession>
<keyword evidence="3" id="KW-1185">Reference proteome</keyword>